<evidence type="ECO:0000313" key="1">
    <source>
        <dbReference type="EMBL" id="GFY22223.1"/>
    </source>
</evidence>
<dbReference type="Proteomes" id="UP000887159">
    <property type="component" value="Unassembled WGS sequence"/>
</dbReference>
<gene>
    <name evidence="1" type="primary">AVEN_160709_1</name>
    <name evidence="1" type="ORF">TNCV_3298661</name>
</gene>
<dbReference type="PANTHER" id="PTHR47331">
    <property type="entry name" value="PHD-TYPE DOMAIN-CONTAINING PROTEIN"/>
    <property type="match status" value="1"/>
</dbReference>
<protein>
    <submittedName>
        <fullName evidence="1">DUF1758 domain-containing protein</fullName>
    </submittedName>
</protein>
<dbReference type="EMBL" id="BMAU01021359">
    <property type="protein sequence ID" value="GFY22223.1"/>
    <property type="molecule type" value="Genomic_DNA"/>
</dbReference>
<dbReference type="Pfam" id="PF05380">
    <property type="entry name" value="Peptidase_A17"/>
    <property type="match status" value="1"/>
</dbReference>
<reference evidence="1" key="1">
    <citation type="submission" date="2020-08" db="EMBL/GenBank/DDBJ databases">
        <title>Multicomponent nature underlies the extraordinary mechanical properties of spider dragline silk.</title>
        <authorList>
            <person name="Kono N."/>
            <person name="Nakamura H."/>
            <person name="Mori M."/>
            <person name="Yoshida Y."/>
            <person name="Ohtoshi R."/>
            <person name="Malay A.D."/>
            <person name="Moran D.A.P."/>
            <person name="Tomita M."/>
            <person name="Numata K."/>
            <person name="Arakawa K."/>
        </authorList>
    </citation>
    <scope>NUCLEOTIDE SEQUENCE</scope>
</reference>
<name>A0A8X6VTK4_TRICX</name>
<evidence type="ECO:0000313" key="2">
    <source>
        <dbReference type="Proteomes" id="UP000887159"/>
    </source>
</evidence>
<keyword evidence="2" id="KW-1185">Reference proteome</keyword>
<organism evidence="1 2">
    <name type="scientific">Trichonephila clavipes</name>
    <name type="common">Golden silk orbweaver</name>
    <name type="synonym">Nephila clavipes</name>
    <dbReference type="NCBI Taxonomy" id="2585209"/>
    <lineage>
        <taxon>Eukaryota</taxon>
        <taxon>Metazoa</taxon>
        <taxon>Ecdysozoa</taxon>
        <taxon>Arthropoda</taxon>
        <taxon>Chelicerata</taxon>
        <taxon>Arachnida</taxon>
        <taxon>Araneae</taxon>
        <taxon>Araneomorphae</taxon>
        <taxon>Entelegynae</taxon>
        <taxon>Araneoidea</taxon>
        <taxon>Nephilidae</taxon>
        <taxon>Trichonephila</taxon>
    </lineage>
</organism>
<dbReference type="InterPro" id="IPR008042">
    <property type="entry name" value="Retrotrans_Pao"/>
</dbReference>
<proteinExistence type="predicted"/>
<dbReference type="AlphaFoldDB" id="A0A8X6VTK4"/>
<sequence length="132" mass="15064">MASDHSLPQINLSVYGGTRGVPTPDKLWLEKINWDDSLPNILCIEWNNFVSTLKIIENISINRYLLTDNSERIILLGYCDASVAAYGVVVYLRSYCENYTPTTKLLVSKSRVTTLRYPNTFGTMILQKRINE</sequence>
<comment type="caution">
    <text evidence="1">The sequence shown here is derived from an EMBL/GenBank/DDBJ whole genome shotgun (WGS) entry which is preliminary data.</text>
</comment>
<accession>A0A8X6VTK4</accession>